<name>A0A934VLI6_9BACT</name>
<comment type="caution">
    <text evidence="2">The sequence shown here is derived from an EMBL/GenBank/DDBJ whole genome shotgun (WGS) entry which is preliminary data.</text>
</comment>
<evidence type="ECO:0000256" key="1">
    <source>
        <dbReference type="SAM" id="MobiDB-lite"/>
    </source>
</evidence>
<organism evidence="2 3">
    <name type="scientific">Roseibacillus ishigakijimensis</name>
    <dbReference type="NCBI Taxonomy" id="454146"/>
    <lineage>
        <taxon>Bacteria</taxon>
        <taxon>Pseudomonadati</taxon>
        <taxon>Verrucomicrobiota</taxon>
        <taxon>Verrucomicrobiia</taxon>
        <taxon>Verrucomicrobiales</taxon>
        <taxon>Verrucomicrobiaceae</taxon>
        <taxon>Roseibacillus</taxon>
    </lineage>
</organism>
<evidence type="ECO:0000313" key="2">
    <source>
        <dbReference type="EMBL" id="MBK1834724.1"/>
    </source>
</evidence>
<reference evidence="2" key="1">
    <citation type="submission" date="2021-01" db="EMBL/GenBank/DDBJ databases">
        <title>Modified the classification status of verrucomicrobia.</title>
        <authorList>
            <person name="Feng X."/>
        </authorList>
    </citation>
    <scope>NUCLEOTIDE SEQUENCE</scope>
    <source>
        <strain evidence="2">KCTC 12986</strain>
    </source>
</reference>
<dbReference type="RefSeq" id="WP_377173684.1">
    <property type="nucleotide sequence ID" value="NZ_JBHUJA010000001.1"/>
</dbReference>
<evidence type="ECO:0000313" key="3">
    <source>
        <dbReference type="Proteomes" id="UP000604083"/>
    </source>
</evidence>
<dbReference type="Proteomes" id="UP000604083">
    <property type="component" value="Unassembled WGS sequence"/>
</dbReference>
<keyword evidence="3" id="KW-1185">Reference proteome</keyword>
<protein>
    <submittedName>
        <fullName evidence="2">Uncharacterized protein</fullName>
    </submittedName>
</protein>
<dbReference type="EMBL" id="JAENIO010000030">
    <property type="protein sequence ID" value="MBK1834724.1"/>
    <property type="molecule type" value="Genomic_DNA"/>
</dbReference>
<proteinExistence type="predicted"/>
<feature type="compositionally biased region" description="Pro residues" evidence="1">
    <location>
        <begin position="45"/>
        <end position="55"/>
    </location>
</feature>
<dbReference type="AlphaFoldDB" id="A0A934VLI6"/>
<sequence>MMNFTLAILLLIAFLGSGAFFVLISKDLKLERRSEESALPATSAPAPPAEPPASE</sequence>
<accession>A0A934VLI6</accession>
<feature type="region of interest" description="Disordered" evidence="1">
    <location>
        <begin position="35"/>
        <end position="55"/>
    </location>
</feature>
<gene>
    <name evidence="2" type="ORF">JIN78_11685</name>
</gene>